<dbReference type="EMBL" id="BSRI01000001">
    <property type="protein sequence ID" value="GLV55112.1"/>
    <property type="molecule type" value="Genomic_DNA"/>
</dbReference>
<protein>
    <submittedName>
        <fullName evidence="1">Uncharacterized protein</fullName>
    </submittedName>
</protein>
<comment type="caution">
    <text evidence="1">The sequence shown here is derived from an EMBL/GenBank/DDBJ whole genome shotgun (WGS) entry which is preliminary data.</text>
</comment>
<keyword evidence="2" id="KW-1185">Reference proteome</keyword>
<organism evidence="1 2">
    <name type="scientific">Dictyobacter halimunensis</name>
    <dbReference type="NCBI Taxonomy" id="3026934"/>
    <lineage>
        <taxon>Bacteria</taxon>
        <taxon>Bacillati</taxon>
        <taxon>Chloroflexota</taxon>
        <taxon>Ktedonobacteria</taxon>
        <taxon>Ktedonobacterales</taxon>
        <taxon>Dictyobacteraceae</taxon>
        <taxon>Dictyobacter</taxon>
    </lineage>
</organism>
<evidence type="ECO:0000313" key="2">
    <source>
        <dbReference type="Proteomes" id="UP001344906"/>
    </source>
</evidence>
<reference evidence="1 2" key="1">
    <citation type="submission" date="2023-02" db="EMBL/GenBank/DDBJ databases">
        <title>Dictyobacter halimunensis sp. nov., a new member of the class Ktedonobacteria from forest soil in a geothermal area.</title>
        <authorList>
            <person name="Rachmania M.K."/>
            <person name="Ningsih F."/>
            <person name="Sakai Y."/>
            <person name="Yabe S."/>
            <person name="Yokota A."/>
            <person name="Sjamsuridzal W."/>
        </authorList>
    </citation>
    <scope>NUCLEOTIDE SEQUENCE [LARGE SCALE GENOMIC DNA]</scope>
    <source>
        <strain evidence="1 2">S3.2.2.5</strain>
    </source>
</reference>
<dbReference type="RefSeq" id="WP_338249162.1">
    <property type="nucleotide sequence ID" value="NZ_BSRI01000001.1"/>
</dbReference>
<dbReference type="Proteomes" id="UP001344906">
    <property type="component" value="Unassembled WGS sequence"/>
</dbReference>
<proteinExistence type="predicted"/>
<gene>
    <name evidence="1" type="ORF">KDH_19590</name>
</gene>
<evidence type="ECO:0000313" key="1">
    <source>
        <dbReference type="EMBL" id="GLV55112.1"/>
    </source>
</evidence>
<accession>A0ABQ6FN28</accession>
<sequence>MVEKRTSRQRQEQQQQLLFARQQTTYTWRNVRSVARDNVIIIMQQEVRVLGVRQDGDDVFVSYTDPSTGTKTEQLFNLTDYVYLKL</sequence>
<name>A0ABQ6FN28_9CHLR</name>